<dbReference type="Proteomes" id="UP001501175">
    <property type="component" value="Unassembled WGS sequence"/>
</dbReference>
<accession>A0ABP8NHJ4</accession>
<dbReference type="EMBL" id="BAABHD010000080">
    <property type="protein sequence ID" value="GAA4465925.1"/>
    <property type="molecule type" value="Genomic_DNA"/>
</dbReference>
<gene>
    <name evidence="1" type="ORF">GCM10023189_47310</name>
</gene>
<evidence type="ECO:0000313" key="2">
    <source>
        <dbReference type="Proteomes" id="UP001501175"/>
    </source>
</evidence>
<sequence>MGEEDELVGCIEFTTLSVKITPIKRTDKKAIIGQFPSFIRDIAR</sequence>
<organism evidence="1 2">
    <name type="scientific">Nibrella saemangeumensis</name>
    <dbReference type="NCBI Taxonomy" id="1084526"/>
    <lineage>
        <taxon>Bacteria</taxon>
        <taxon>Pseudomonadati</taxon>
        <taxon>Bacteroidota</taxon>
        <taxon>Cytophagia</taxon>
        <taxon>Cytophagales</taxon>
        <taxon>Spirosomataceae</taxon>
        <taxon>Nibrella</taxon>
    </lineage>
</organism>
<reference evidence="2" key="1">
    <citation type="journal article" date="2019" name="Int. J. Syst. Evol. Microbiol.">
        <title>The Global Catalogue of Microorganisms (GCM) 10K type strain sequencing project: providing services to taxonomists for standard genome sequencing and annotation.</title>
        <authorList>
            <consortium name="The Broad Institute Genomics Platform"/>
            <consortium name="The Broad Institute Genome Sequencing Center for Infectious Disease"/>
            <person name="Wu L."/>
            <person name="Ma J."/>
        </authorList>
    </citation>
    <scope>NUCLEOTIDE SEQUENCE [LARGE SCALE GENOMIC DNA]</scope>
    <source>
        <strain evidence="2">JCM 17927</strain>
    </source>
</reference>
<protein>
    <submittedName>
        <fullName evidence="1">Uncharacterized protein</fullName>
    </submittedName>
</protein>
<name>A0ABP8NHJ4_9BACT</name>
<comment type="caution">
    <text evidence="1">The sequence shown here is derived from an EMBL/GenBank/DDBJ whole genome shotgun (WGS) entry which is preliminary data.</text>
</comment>
<proteinExistence type="predicted"/>
<evidence type="ECO:0000313" key="1">
    <source>
        <dbReference type="EMBL" id="GAA4465925.1"/>
    </source>
</evidence>
<keyword evidence="2" id="KW-1185">Reference proteome</keyword>